<reference evidence="2" key="1">
    <citation type="submission" date="2021-01" db="EMBL/GenBank/DDBJ databases">
        <authorList>
            <person name="Corre E."/>
            <person name="Pelletier E."/>
            <person name="Niang G."/>
            <person name="Scheremetjew M."/>
            <person name="Finn R."/>
            <person name="Kale V."/>
            <person name="Holt S."/>
            <person name="Cochrane G."/>
            <person name="Meng A."/>
            <person name="Brown T."/>
            <person name="Cohen L."/>
        </authorList>
    </citation>
    <scope>NUCLEOTIDE SEQUENCE</scope>
    <source>
        <strain evidence="2">CCMP219</strain>
    </source>
</reference>
<dbReference type="EMBL" id="HBEC01037285">
    <property type="protein sequence ID" value="CAD8303941.1"/>
    <property type="molecule type" value="Transcribed_RNA"/>
</dbReference>
<keyword evidence="1" id="KW-0812">Transmembrane</keyword>
<proteinExistence type="predicted"/>
<evidence type="ECO:0000256" key="1">
    <source>
        <dbReference type="SAM" id="Phobius"/>
    </source>
</evidence>
<accession>A0A7R9Z4D8</accession>
<organism evidence="2">
    <name type="scientific">Chlamydomonas euryale</name>
    <dbReference type="NCBI Taxonomy" id="1486919"/>
    <lineage>
        <taxon>Eukaryota</taxon>
        <taxon>Viridiplantae</taxon>
        <taxon>Chlorophyta</taxon>
        <taxon>core chlorophytes</taxon>
        <taxon>Chlorophyceae</taxon>
        <taxon>CS clade</taxon>
        <taxon>Chlamydomonadales</taxon>
        <taxon>Chlamydomonadaceae</taxon>
        <taxon>Chlamydomonas</taxon>
    </lineage>
</organism>
<name>A0A7R9Z4D8_9CHLO</name>
<keyword evidence="1" id="KW-0472">Membrane</keyword>
<evidence type="ECO:0000313" key="2">
    <source>
        <dbReference type="EMBL" id="CAD8303941.1"/>
    </source>
</evidence>
<keyword evidence="1" id="KW-1133">Transmembrane helix</keyword>
<dbReference type="AlphaFoldDB" id="A0A7R9Z4D8"/>
<gene>
    <name evidence="2" type="ORF">CEUR00632_LOCUS17329</name>
</gene>
<protein>
    <submittedName>
        <fullName evidence="2">Uncharacterized protein</fullName>
    </submittedName>
</protein>
<sequence length="124" mass="13411">MSSPWMVTIADPGAVELAAFAACFVTCMCFWVVLHMLVLARATQDPCALSHDEREARALALGYPAGGLCCTRLQFAMFFETMPTHAARLGSYWNALVVTLSTYPCMAQNFGSQRLAYGGSSCIA</sequence>
<feature type="transmembrane region" description="Helical" evidence="1">
    <location>
        <begin position="12"/>
        <end position="34"/>
    </location>
</feature>